<keyword evidence="1" id="KW-0812">Transmembrane</keyword>
<organism evidence="3 4">
    <name type="scientific">Gordonia phthalatica</name>
    <dbReference type="NCBI Taxonomy" id="1136941"/>
    <lineage>
        <taxon>Bacteria</taxon>
        <taxon>Bacillati</taxon>
        <taxon>Actinomycetota</taxon>
        <taxon>Actinomycetes</taxon>
        <taxon>Mycobacteriales</taxon>
        <taxon>Gordoniaceae</taxon>
        <taxon>Gordonia</taxon>
    </lineage>
</organism>
<evidence type="ECO:0000313" key="3">
    <source>
        <dbReference type="EMBL" id="ALG86766.1"/>
    </source>
</evidence>
<keyword evidence="1" id="KW-0472">Membrane</keyword>
<dbReference type="EMBL" id="CP011853">
    <property type="protein sequence ID" value="ALG86766.1"/>
    <property type="molecule type" value="Genomic_DNA"/>
</dbReference>
<reference evidence="4" key="1">
    <citation type="submission" date="2015-06" db="EMBL/GenBank/DDBJ databases">
        <title>Complete genome sequence and metabolic analysis of phthalate degradation pathway in Gordonia sp. QH-11.</title>
        <authorList>
            <person name="Jin D."/>
            <person name="Kong X."/>
            <person name="Bai Z."/>
        </authorList>
    </citation>
    <scope>NUCLEOTIDE SEQUENCE [LARGE SCALE GENOMIC DNA]</scope>
    <source>
        <strain evidence="4">QH-11</strain>
    </source>
</reference>
<keyword evidence="4" id="KW-1185">Reference proteome</keyword>
<dbReference type="PATRIC" id="fig|1136941.3.peg.1999"/>
<dbReference type="KEGG" id="goq:ACH46_09845"/>
<feature type="domain" description="PH" evidence="2">
    <location>
        <begin position="41"/>
        <end position="163"/>
    </location>
</feature>
<evidence type="ECO:0000259" key="2">
    <source>
        <dbReference type="Pfam" id="PF25362"/>
    </source>
</evidence>
<gene>
    <name evidence="3" type="ORF">ACH46_09845</name>
</gene>
<dbReference type="RefSeq" id="WP_062395222.1">
    <property type="nucleotide sequence ID" value="NZ_CP011853.1"/>
</dbReference>
<dbReference type="OrthoDB" id="4774775at2"/>
<evidence type="ECO:0000256" key="1">
    <source>
        <dbReference type="SAM" id="Phobius"/>
    </source>
</evidence>
<evidence type="ECO:0000313" key="4">
    <source>
        <dbReference type="Proteomes" id="UP000063789"/>
    </source>
</evidence>
<keyword evidence="1" id="KW-1133">Transmembrane helix</keyword>
<dbReference type="STRING" id="1136941.ACH46_09845"/>
<reference evidence="3 4" key="2">
    <citation type="journal article" date="2017" name="Int. J. Syst. Evol. Microbiol.">
        <title>Gordonia phthalatica sp. nov., a di-n-butyl phthalate-degrading bacterium isolated from activated sludge.</title>
        <authorList>
            <person name="Jin D."/>
            <person name="Kong X."/>
            <person name="Jia M."/>
            <person name="Yu X."/>
            <person name="Wang X."/>
            <person name="Zhuang X."/>
            <person name="Deng Y."/>
            <person name="Bai Z."/>
        </authorList>
    </citation>
    <scope>NUCLEOTIDE SEQUENCE [LARGE SCALE GENOMIC DNA]</scope>
    <source>
        <strain evidence="3 4">QH-11</strain>
    </source>
</reference>
<accession>A0A0N9N751</accession>
<dbReference type="InterPro" id="IPR057446">
    <property type="entry name" value="PH_bac"/>
</dbReference>
<feature type="transmembrane region" description="Helical" evidence="1">
    <location>
        <begin position="6"/>
        <end position="26"/>
    </location>
</feature>
<dbReference type="Proteomes" id="UP000063789">
    <property type="component" value="Chromosome"/>
</dbReference>
<dbReference type="AlphaFoldDB" id="A0A0N9N751"/>
<protein>
    <submittedName>
        <fullName evidence="3">Transporter</fullName>
    </submittedName>
</protein>
<proteinExistence type="predicted"/>
<dbReference type="Pfam" id="PF25362">
    <property type="entry name" value="bPH_11"/>
    <property type="match status" value="1"/>
</dbReference>
<name>A0A0N9N751_9ACTN</name>
<sequence length="193" mass="20762">MSSWGFNLIIALGAFIVWLILVTAVVRGWRNRGRRQEAVVGAMPTAPSDLGEALRGPHTGLYLGSTLAPSWQNRIAVGDVGDRATATITGYAAGIEIARTGASTIWIPEESIVAVRTENGIAGKAMGRDGVLVVRWALPSGTQIDSGLRGDDRTTYAEWTQAYSEITEKAFRELELADENRTSTGKTDEKGNK</sequence>